<dbReference type="SUPFAM" id="SSF52374">
    <property type="entry name" value="Nucleotidylyl transferase"/>
    <property type="match status" value="1"/>
</dbReference>
<keyword evidence="3 8" id="KW-0067">ATP-binding</keyword>
<feature type="binding site" evidence="8">
    <location>
        <position position="172"/>
    </location>
    <ligand>
        <name>L-tyrosine</name>
        <dbReference type="ChEBI" id="CHEBI:58315"/>
    </ligand>
</feature>
<dbReference type="SMART" id="SM00363">
    <property type="entry name" value="S4"/>
    <property type="match status" value="1"/>
</dbReference>
<dbReference type="Pfam" id="PF00579">
    <property type="entry name" value="tRNA-synt_1b"/>
    <property type="match status" value="1"/>
</dbReference>
<dbReference type="GO" id="GO:0004831">
    <property type="term" value="F:tyrosine-tRNA ligase activity"/>
    <property type="evidence" value="ECO:0007669"/>
    <property type="project" value="UniProtKB-EC"/>
</dbReference>
<dbReference type="InterPro" id="IPR002942">
    <property type="entry name" value="S4_RNA-bd"/>
</dbReference>
<feature type="binding site" evidence="8">
    <location>
        <position position="168"/>
    </location>
    <ligand>
        <name>L-tyrosine</name>
        <dbReference type="ChEBI" id="CHEBI:58315"/>
    </ligand>
</feature>
<protein>
    <recommendedName>
        <fullName evidence="8">Tyrosine--tRNA ligase</fullName>
        <ecNumber evidence="8">6.1.1.1</ecNumber>
    </recommendedName>
    <alternativeName>
        <fullName evidence="8">Tyrosyl-tRNA synthetase</fullName>
        <shortName evidence="8">TyrRS</shortName>
    </alternativeName>
</protein>
<organism evidence="11 12">
    <name type="scientific">Salibacterium lacus</name>
    <dbReference type="NCBI Taxonomy" id="1898109"/>
    <lineage>
        <taxon>Bacteria</taxon>
        <taxon>Bacillati</taxon>
        <taxon>Bacillota</taxon>
        <taxon>Bacilli</taxon>
        <taxon>Bacillales</taxon>
        <taxon>Bacillaceae</taxon>
    </lineage>
</organism>
<evidence type="ECO:0000256" key="4">
    <source>
        <dbReference type="ARBA" id="ARBA00022884"/>
    </source>
</evidence>
<comment type="subunit">
    <text evidence="8">Homodimer.</text>
</comment>
<keyword evidence="6 8" id="KW-0030">Aminoacyl-tRNA synthetase</keyword>
<evidence type="ECO:0000256" key="8">
    <source>
        <dbReference type="HAMAP-Rule" id="MF_02006"/>
    </source>
</evidence>
<feature type="short sequence motif" description="'HIGH' region" evidence="8">
    <location>
        <begin position="39"/>
        <end position="48"/>
    </location>
</feature>
<dbReference type="EMBL" id="JBHUML010000002">
    <property type="protein sequence ID" value="MFD2705316.1"/>
    <property type="molecule type" value="Genomic_DNA"/>
</dbReference>
<feature type="binding site" evidence="8">
    <location>
        <position position="34"/>
    </location>
    <ligand>
        <name>L-tyrosine</name>
        <dbReference type="ChEBI" id="CHEBI:58315"/>
    </ligand>
</feature>
<comment type="caution">
    <text evidence="11">The sequence shown here is derived from an EMBL/GenBank/DDBJ whole genome shotgun (WGS) entry which is preliminary data.</text>
</comment>
<dbReference type="InterPro" id="IPR002305">
    <property type="entry name" value="aa-tRNA-synth_Ic"/>
</dbReference>
<dbReference type="NCBIfam" id="TIGR00234">
    <property type="entry name" value="tyrS"/>
    <property type="match status" value="1"/>
</dbReference>
<comment type="similarity">
    <text evidence="8">Belongs to the class-I aminoacyl-tRNA synthetase family. TyrS type 1 subfamily.</text>
</comment>
<dbReference type="Gene3D" id="1.10.240.10">
    <property type="entry name" value="Tyrosyl-Transfer RNA Synthetase"/>
    <property type="match status" value="1"/>
</dbReference>
<evidence type="ECO:0000256" key="9">
    <source>
        <dbReference type="PROSITE-ProRule" id="PRU00182"/>
    </source>
</evidence>
<keyword evidence="5 8" id="KW-0648">Protein biosynthesis</keyword>
<evidence type="ECO:0000256" key="3">
    <source>
        <dbReference type="ARBA" id="ARBA00022840"/>
    </source>
</evidence>
<dbReference type="Gene3D" id="3.10.290.10">
    <property type="entry name" value="RNA-binding S4 domain"/>
    <property type="match status" value="1"/>
</dbReference>
<dbReference type="InterPro" id="IPR024088">
    <property type="entry name" value="Tyr-tRNA-ligase_bac-type"/>
</dbReference>
<dbReference type="CDD" id="cd00165">
    <property type="entry name" value="S4"/>
    <property type="match status" value="1"/>
</dbReference>
<dbReference type="InterPro" id="IPR002307">
    <property type="entry name" value="Tyr-tRNA-ligase"/>
</dbReference>
<dbReference type="CDD" id="cd00395">
    <property type="entry name" value="Tyr_Trp_RS_core"/>
    <property type="match status" value="1"/>
</dbReference>
<comment type="subcellular location">
    <subcellularLocation>
        <location evidence="8">Cytoplasm</location>
    </subcellularLocation>
</comment>
<keyword evidence="12" id="KW-1185">Reference proteome</keyword>
<dbReference type="InterPro" id="IPR001412">
    <property type="entry name" value="aa-tRNA-synth_I_CS"/>
</dbReference>
<proteinExistence type="inferred from homology"/>
<comment type="catalytic activity">
    <reaction evidence="7 8">
        <text>tRNA(Tyr) + L-tyrosine + ATP = L-tyrosyl-tRNA(Tyr) + AMP + diphosphate + H(+)</text>
        <dbReference type="Rhea" id="RHEA:10220"/>
        <dbReference type="Rhea" id="RHEA-COMP:9706"/>
        <dbReference type="Rhea" id="RHEA-COMP:9707"/>
        <dbReference type="ChEBI" id="CHEBI:15378"/>
        <dbReference type="ChEBI" id="CHEBI:30616"/>
        <dbReference type="ChEBI" id="CHEBI:33019"/>
        <dbReference type="ChEBI" id="CHEBI:58315"/>
        <dbReference type="ChEBI" id="CHEBI:78442"/>
        <dbReference type="ChEBI" id="CHEBI:78536"/>
        <dbReference type="ChEBI" id="CHEBI:456215"/>
        <dbReference type="EC" id="6.1.1.1"/>
    </reaction>
</comment>
<evidence type="ECO:0000256" key="2">
    <source>
        <dbReference type="ARBA" id="ARBA00022741"/>
    </source>
</evidence>
<keyword evidence="8" id="KW-0963">Cytoplasm</keyword>
<evidence type="ECO:0000256" key="7">
    <source>
        <dbReference type="ARBA" id="ARBA00048248"/>
    </source>
</evidence>
<keyword evidence="4 9" id="KW-0694">RNA-binding</keyword>
<dbReference type="EC" id="6.1.1.1" evidence="8"/>
<reference evidence="12" key="1">
    <citation type="journal article" date="2019" name="Int. J. Syst. Evol. Microbiol.">
        <title>The Global Catalogue of Microorganisms (GCM) 10K type strain sequencing project: providing services to taxonomists for standard genome sequencing and annotation.</title>
        <authorList>
            <consortium name="The Broad Institute Genomics Platform"/>
            <consortium name="The Broad Institute Genome Sequencing Center for Infectious Disease"/>
            <person name="Wu L."/>
            <person name="Ma J."/>
        </authorList>
    </citation>
    <scope>NUCLEOTIDE SEQUENCE [LARGE SCALE GENOMIC DNA]</scope>
    <source>
        <strain evidence="12">KCTC 33792</strain>
    </source>
</reference>
<evidence type="ECO:0000256" key="1">
    <source>
        <dbReference type="ARBA" id="ARBA00022598"/>
    </source>
</evidence>
<comment type="function">
    <text evidence="8">Catalyzes the attachment of tyrosine to tRNA(Tyr) in a two-step reaction: tyrosine is first activated by ATP to form Tyr-AMP and then transferred to the acceptor end of tRNA(Tyr).</text>
</comment>
<dbReference type="InterPro" id="IPR014729">
    <property type="entry name" value="Rossmann-like_a/b/a_fold"/>
</dbReference>
<evidence type="ECO:0000313" key="12">
    <source>
        <dbReference type="Proteomes" id="UP001597520"/>
    </source>
</evidence>
<feature type="domain" description="RNA-binding S4" evidence="10">
    <location>
        <begin position="358"/>
        <end position="420"/>
    </location>
</feature>
<evidence type="ECO:0000259" key="10">
    <source>
        <dbReference type="SMART" id="SM00363"/>
    </source>
</evidence>
<dbReference type="RefSeq" id="WP_380712569.1">
    <property type="nucleotide sequence ID" value="NZ_JBHUML010000002.1"/>
</dbReference>
<dbReference type="Pfam" id="PF22421">
    <property type="entry name" value="SYY_C-terminal"/>
    <property type="match status" value="1"/>
</dbReference>
<dbReference type="InterPro" id="IPR054608">
    <property type="entry name" value="SYY-like_C"/>
</dbReference>
<dbReference type="Proteomes" id="UP001597520">
    <property type="component" value="Unassembled WGS sequence"/>
</dbReference>
<evidence type="ECO:0000256" key="5">
    <source>
        <dbReference type="ARBA" id="ARBA00022917"/>
    </source>
</evidence>
<dbReference type="PROSITE" id="PS50889">
    <property type="entry name" value="S4"/>
    <property type="match status" value="1"/>
</dbReference>
<dbReference type="HAMAP" id="MF_02006">
    <property type="entry name" value="Tyr_tRNA_synth_type1"/>
    <property type="match status" value="1"/>
</dbReference>
<feature type="binding site" evidence="8">
    <location>
        <position position="237"/>
    </location>
    <ligand>
        <name>ATP</name>
        <dbReference type="ChEBI" id="CHEBI:30616"/>
    </ligand>
</feature>
<dbReference type="PRINTS" id="PR01040">
    <property type="entry name" value="TRNASYNTHTYR"/>
</dbReference>
<evidence type="ECO:0000256" key="6">
    <source>
        <dbReference type="ARBA" id="ARBA00023146"/>
    </source>
</evidence>
<dbReference type="SUPFAM" id="SSF55174">
    <property type="entry name" value="Alpha-L RNA-binding motif"/>
    <property type="match status" value="1"/>
</dbReference>
<keyword evidence="2 8" id="KW-0547">Nucleotide-binding</keyword>
<accession>A0ABW5T0K3</accession>
<dbReference type="InterPro" id="IPR036986">
    <property type="entry name" value="S4_RNA-bd_sf"/>
</dbReference>
<feature type="short sequence motif" description="'KMSKS' region" evidence="8">
    <location>
        <begin position="234"/>
        <end position="238"/>
    </location>
</feature>
<dbReference type="PANTHER" id="PTHR11766:SF0">
    <property type="entry name" value="TYROSINE--TRNA LIGASE, MITOCHONDRIAL"/>
    <property type="match status" value="1"/>
</dbReference>
<evidence type="ECO:0000313" key="11">
    <source>
        <dbReference type="EMBL" id="MFD2705316.1"/>
    </source>
</evidence>
<dbReference type="PROSITE" id="PS00178">
    <property type="entry name" value="AA_TRNA_LIGASE_I"/>
    <property type="match status" value="1"/>
</dbReference>
<name>A0ABW5T0K3_9BACI</name>
<dbReference type="Gene3D" id="3.40.50.620">
    <property type="entry name" value="HUPs"/>
    <property type="match status" value="1"/>
</dbReference>
<dbReference type="InterPro" id="IPR024107">
    <property type="entry name" value="Tyr-tRNA-ligase_bac_1"/>
</dbReference>
<dbReference type="PANTHER" id="PTHR11766">
    <property type="entry name" value="TYROSYL-TRNA SYNTHETASE"/>
    <property type="match status" value="1"/>
</dbReference>
<keyword evidence="1 8" id="KW-0436">Ligase</keyword>
<gene>
    <name evidence="8 11" type="primary">tyrS</name>
    <name evidence="11" type="ORF">ACFSUB_07525</name>
</gene>
<sequence length="425" mass="48065">MDIFQDLQNRGLVNQVTDEQGLQKLLCDKQVTLYCGFDPTGDSLHVGHLLTIITLRRFQLAGHQPLALVGGATGLIGDPSGKKAERTLNEEEVVNMYTDRIKSQLQKYLDFEGGRKAEVVNNYDWIGQMSVTSFLRDVGKHFSLNYMLSKESVDSRIQSGISFTEFSYQILQSLDFYHLHEEKHCQLQIGGSDQWGNITAGLELIRRIKGGEDGEQPEAYGFTIPLVTKADGEKFGKSEGGAIWLDPEKTSPYEFYQFLINTDDRDVVKFLHYFTFLSEQEIAFYEQELENRPGERAAQRRLAEEVTTFVHGEKALRQAQNITEALFGRNGDVKQLSAREVEEGFKDVPGHVVEKDEIGLIDLLIEAGIASSKRQAREDISNGAVYINGDRCQDLDKVVGEQDKIDKAFTVIRRGKKKYFLIQFA</sequence>